<dbReference type="AlphaFoldDB" id="A0ABD5RZY5"/>
<keyword evidence="3" id="KW-1185">Reference proteome</keyword>
<evidence type="ECO:0000259" key="1">
    <source>
        <dbReference type="Pfam" id="PF24278"/>
    </source>
</evidence>
<name>A0ABD5RZY5_9EURY</name>
<dbReference type="InterPro" id="IPR056493">
    <property type="entry name" value="HVO_0513_N"/>
</dbReference>
<organism evidence="2 3">
    <name type="scientific">Halobium palmae</name>
    <dbReference type="NCBI Taxonomy" id="1776492"/>
    <lineage>
        <taxon>Archaea</taxon>
        <taxon>Methanobacteriati</taxon>
        <taxon>Methanobacteriota</taxon>
        <taxon>Stenosarchaea group</taxon>
        <taxon>Halobacteria</taxon>
        <taxon>Halobacteriales</taxon>
        <taxon>Haloferacaceae</taxon>
        <taxon>Halobium</taxon>
    </lineage>
</organism>
<accession>A0ABD5RZY5</accession>
<feature type="domain" description="HVO-0513-like N-terminal" evidence="1">
    <location>
        <begin position="16"/>
        <end position="131"/>
    </location>
</feature>
<dbReference type="EMBL" id="JBHSWU010000320">
    <property type="protein sequence ID" value="MFC6724910.1"/>
    <property type="molecule type" value="Genomic_DNA"/>
</dbReference>
<evidence type="ECO:0000313" key="3">
    <source>
        <dbReference type="Proteomes" id="UP001596328"/>
    </source>
</evidence>
<dbReference type="Pfam" id="PF24278">
    <property type="entry name" value="HVO_0513_N"/>
    <property type="match status" value="1"/>
</dbReference>
<proteinExistence type="predicted"/>
<sequence length="131" mass="14393">MKALTLRLAFDEDAVHPMHAFVAEHPEYGSTRLLQWNPHADETTVMLFHVDGPEEPFLSTLGEVETAEVVEPSAAGGDGFYLYVRERPAGSGRELIDAYAGEEVDVAPPIVYDVDGSMRFTVVGDAETLQR</sequence>
<comment type="caution">
    <text evidence="2">The sequence shown here is derived from an EMBL/GenBank/DDBJ whole genome shotgun (WGS) entry which is preliminary data.</text>
</comment>
<reference evidence="2 3" key="1">
    <citation type="journal article" date="2019" name="Int. J. Syst. Evol. Microbiol.">
        <title>The Global Catalogue of Microorganisms (GCM) 10K type strain sequencing project: providing services to taxonomists for standard genome sequencing and annotation.</title>
        <authorList>
            <consortium name="The Broad Institute Genomics Platform"/>
            <consortium name="The Broad Institute Genome Sequencing Center for Infectious Disease"/>
            <person name="Wu L."/>
            <person name="Ma J."/>
        </authorList>
    </citation>
    <scope>NUCLEOTIDE SEQUENCE [LARGE SCALE GENOMIC DNA]</scope>
    <source>
        <strain evidence="2 3">NBRC 111368</strain>
    </source>
</reference>
<protein>
    <submittedName>
        <fullName evidence="2">Bacterio-opsin activator</fullName>
    </submittedName>
</protein>
<evidence type="ECO:0000313" key="2">
    <source>
        <dbReference type="EMBL" id="MFC6724910.1"/>
    </source>
</evidence>
<dbReference type="Proteomes" id="UP001596328">
    <property type="component" value="Unassembled WGS sequence"/>
</dbReference>
<gene>
    <name evidence="2" type="ORF">ACFQE1_11115</name>
</gene>
<feature type="non-terminal residue" evidence="2">
    <location>
        <position position="131"/>
    </location>
</feature>